<feature type="compositionally biased region" description="Pro residues" evidence="9">
    <location>
        <begin position="477"/>
        <end position="486"/>
    </location>
</feature>
<feature type="transmembrane region" description="Helical" evidence="8">
    <location>
        <begin position="334"/>
        <end position="356"/>
    </location>
</feature>
<dbReference type="InterPro" id="IPR002110">
    <property type="entry name" value="Ankyrin_rpt"/>
</dbReference>
<feature type="compositionally biased region" description="Low complexity" evidence="9">
    <location>
        <begin position="487"/>
        <end position="515"/>
    </location>
</feature>
<comment type="similarity">
    <text evidence="8">Belongs to the DHHC palmitoyltransferase family.</text>
</comment>
<feature type="compositionally biased region" description="Pro residues" evidence="9">
    <location>
        <begin position="547"/>
        <end position="556"/>
    </location>
</feature>
<evidence type="ECO:0000259" key="10">
    <source>
        <dbReference type="Pfam" id="PF01529"/>
    </source>
</evidence>
<evidence type="ECO:0000256" key="8">
    <source>
        <dbReference type="RuleBase" id="RU079119"/>
    </source>
</evidence>
<keyword evidence="2 8" id="KW-0812">Transmembrane</keyword>
<dbReference type="PANTHER" id="PTHR24161">
    <property type="entry name" value="ANK_REP_REGION DOMAIN-CONTAINING PROTEIN-RELATED"/>
    <property type="match status" value="1"/>
</dbReference>
<dbReference type="Proteomes" id="UP000717585">
    <property type="component" value="Unassembled WGS sequence"/>
</dbReference>
<dbReference type="PROSITE" id="PS50088">
    <property type="entry name" value="ANK_REPEAT"/>
    <property type="match status" value="3"/>
</dbReference>
<dbReference type="SUPFAM" id="SSF48403">
    <property type="entry name" value="Ankyrin repeat"/>
    <property type="match status" value="1"/>
</dbReference>
<dbReference type="OrthoDB" id="163438at2759"/>
<evidence type="ECO:0000256" key="4">
    <source>
        <dbReference type="ARBA" id="ARBA00022989"/>
    </source>
</evidence>
<feature type="compositionally biased region" description="Polar residues" evidence="9">
    <location>
        <begin position="433"/>
        <end position="447"/>
    </location>
</feature>
<dbReference type="GO" id="GO:0000139">
    <property type="term" value="C:Golgi membrane"/>
    <property type="evidence" value="ECO:0007669"/>
    <property type="project" value="TreeGrafter"/>
</dbReference>
<comment type="catalytic activity">
    <reaction evidence="8">
        <text>L-cysteinyl-[protein] + hexadecanoyl-CoA = S-hexadecanoyl-L-cysteinyl-[protein] + CoA</text>
        <dbReference type="Rhea" id="RHEA:36683"/>
        <dbReference type="Rhea" id="RHEA-COMP:10131"/>
        <dbReference type="Rhea" id="RHEA-COMP:11032"/>
        <dbReference type="ChEBI" id="CHEBI:29950"/>
        <dbReference type="ChEBI" id="CHEBI:57287"/>
        <dbReference type="ChEBI" id="CHEBI:57379"/>
        <dbReference type="ChEBI" id="CHEBI:74151"/>
        <dbReference type="EC" id="2.3.1.225"/>
    </reaction>
</comment>
<dbReference type="PANTHER" id="PTHR24161:SF17">
    <property type="entry name" value="PALMITOYLTRANSFERASE"/>
    <property type="match status" value="1"/>
</dbReference>
<dbReference type="AlphaFoldDB" id="A0A8J6E8G4"/>
<dbReference type="Pfam" id="PF12796">
    <property type="entry name" value="Ank_2"/>
    <property type="match status" value="1"/>
</dbReference>
<protein>
    <recommendedName>
        <fullName evidence="8">Palmitoyltransferase</fullName>
        <ecNumber evidence="8">2.3.1.225</ecNumber>
    </recommendedName>
</protein>
<dbReference type="PROSITE" id="PS50297">
    <property type="entry name" value="ANK_REP_REGION"/>
    <property type="match status" value="3"/>
</dbReference>
<evidence type="ECO:0000313" key="12">
    <source>
        <dbReference type="Proteomes" id="UP000717585"/>
    </source>
</evidence>
<keyword evidence="5 7" id="KW-0040">ANK repeat</keyword>
<keyword evidence="12" id="KW-1185">Reference proteome</keyword>
<feature type="repeat" description="ANK" evidence="7">
    <location>
        <begin position="108"/>
        <end position="140"/>
    </location>
</feature>
<keyword evidence="8" id="KW-0808">Transferase</keyword>
<feature type="compositionally biased region" description="Low complexity" evidence="9">
    <location>
        <begin position="525"/>
        <end position="546"/>
    </location>
</feature>
<comment type="caution">
    <text evidence="11">The sequence shown here is derived from an EMBL/GenBank/DDBJ whole genome shotgun (WGS) entry which is preliminary data.</text>
</comment>
<evidence type="ECO:0000256" key="2">
    <source>
        <dbReference type="ARBA" id="ARBA00022692"/>
    </source>
</evidence>
<comment type="subcellular location">
    <subcellularLocation>
        <location evidence="1">Membrane</location>
        <topology evidence="1">Multi-pass membrane protein</topology>
    </subcellularLocation>
</comment>
<evidence type="ECO:0000256" key="9">
    <source>
        <dbReference type="SAM" id="MobiDB-lite"/>
    </source>
</evidence>
<evidence type="ECO:0000256" key="6">
    <source>
        <dbReference type="ARBA" id="ARBA00023136"/>
    </source>
</evidence>
<reference evidence="11" key="1">
    <citation type="submission" date="2021-05" db="EMBL/GenBank/DDBJ databases">
        <title>A free-living protist that lacks canonical eukaryotic 1 DNA replication and segregation systems.</title>
        <authorList>
            <person name="Salas-Leiva D.E."/>
            <person name="Tromer E.C."/>
            <person name="Curtis B.A."/>
            <person name="Jerlstrom-Hultqvist J."/>
            <person name="Kolisko M."/>
            <person name="Yi Z."/>
            <person name="Salas-Leiva J.S."/>
            <person name="Gallot-Lavallee L."/>
            <person name="Kops G.J.P.L."/>
            <person name="Archibald J.M."/>
            <person name="Simpson A.G.B."/>
            <person name="Roger A.J."/>
        </authorList>
    </citation>
    <scope>NUCLEOTIDE SEQUENCE</scope>
    <source>
        <strain evidence="11">BICM</strain>
    </source>
</reference>
<gene>
    <name evidence="11" type="ORF">J8273_6883</name>
</gene>
<dbReference type="EMBL" id="JAHDYR010000048">
    <property type="protein sequence ID" value="KAG9391870.1"/>
    <property type="molecule type" value="Genomic_DNA"/>
</dbReference>
<dbReference type="InterPro" id="IPR036770">
    <property type="entry name" value="Ankyrin_rpt-contain_sf"/>
</dbReference>
<dbReference type="SMART" id="SM00248">
    <property type="entry name" value="ANK"/>
    <property type="match status" value="4"/>
</dbReference>
<evidence type="ECO:0000313" key="11">
    <source>
        <dbReference type="EMBL" id="KAG9391870.1"/>
    </source>
</evidence>
<evidence type="ECO:0000256" key="5">
    <source>
        <dbReference type="ARBA" id="ARBA00023043"/>
    </source>
</evidence>
<evidence type="ECO:0000256" key="7">
    <source>
        <dbReference type="PROSITE-ProRule" id="PRU00023"/>
    </source>
</evidence>
<feature type="repeat" description="ANK" evidence="7">
    <location>
        <begin position="42"/>
        <end position="74"/>
    </location>
</feature>
<dbReference type="GO" id="GO:0019706">
    <property type="term" value="F:protein-cysteine S-palmitoyltransferase activity"/>
    <property type="evidence" value="ECO:0007669"/>
    <property type="project" value="UniProtKB-EC"/>
</dbReference>
<feature type="transmembrane region" description="Helical" evidence="8">
    <location>
        <begin position="205"/>
        <end position="224"/>
    </location>
</feature>
<keyword evidence="8" id="KW-0012">Acyltransferase</keyword>
<feature type="repeat" description="ANK" evidence="7">
    <location>
        <begin position="75"/>
        <end position="107"/>
    </location>
</feature>
<dbReference type="InterPro" id="IPR001594">
    <property type="entry name" value="Palmitoyltrfase_DHHC"/>
</dbReference>
<organism evidence="11 12">
    <name type="scientific">Carpediemonas membranifera</name>
    <dbReference type="NCBI Taxonomy" id="201153"/>
    <lineage>
        <taxon>Eukaryota</taxon>
        <taxon>Metamonada</taxon>
        <taxon>Carpediemonas-like organisms</taxon>
        <taxon>Carpediemonas</taxon>
    </lineage>
</organism>
<dbReference type="Gene3D" id="1.25.40.20">
    <property type="entry name" value="Ankyrin repeat-containing domain"/>
    <property type="match status" value="2"/>
</dbReference>
<feature type="transmembrane region" description="Helical" evidence="8">
    <location>
        <begin position="179"/>
        <end position="199"/>
    </location>
</feature>
<feature type="region of interest" description="Disordered" evidence="9">
    <location>
        <begin position="431"/>
        <end position="556"/>
    </location>
</feature>
<keyword evidence="6 8" id="KW-0472">Membrane</keyword>
<evidence type="ECO:0000256" key="3">
    <source>
        <dbReference type="ARBA" id="ARBA00022737"/>
    </source>
</evidence>
<feature type="domain" description="Palmitoyltransferase DHHC" evidence="10">
    <location>
        <begin position="246"/>
        <end position="378"/>
    </location>
</feature>
<dbReference type="EC" id="2.3.1.225" evidence="8"/>
<comment type="domain">
    <text evidence="8">The DHHC domain is required for palmitoyltransferase activity.</text>
</comment>
<dbReference type="Pfam" id="PF01529">
    <property type="entry name" value="DHHC"/>
    <property type="match status" value="1"/>
</dbReference>
<name>A0A8J6E8G4_9EUKA</name>
<evidence type="ECO:0000256" key="1">
    <source>
        <dbReference type="ARBA" id="ARBA00004141"/>
    </source>
</evidence>
<keyword evidence="3" id="KW-0677">Repeat</keyword>
<accession>A0A8J6E8G4</accession>
<feature type="compositionally biased region" description="Low complexity" evidence="9">
    <location>
        <begin position="455"/>
        <end position="476"/>
    </location>
</feature>
<keyword evidence="4 8" id="KW-1133">Transmembrane helix</keyword>
<proteinExistence type="inferred from homology"/>
<feature type="transmembrane region" description="Helical" evidence="8">
    <location>
        <begin position="298"/>
        <end position="322"/>
    </location>
</feature>
<sequence>MSKDSAQMTPLARAAQQGHAAVVDFLLSDPVGALHIEEKEANGLTPLHLAIQGDYPVTAGLLVTRGADINSRDAQGRTPLHWACEQGSPHLVRLLARHGADLEATDARKRTPLHAAVMGGNYENVVFLVGRGVALEPLDLDGATPARLAEAKQLQGLVYGIRRGQTAWWHRVRRAPVGLLVYFAGLVAAIVTTFLFGVIPSPHPIYVFIFAVLPTVAALVLLVITNRANPGVITNDDPHSKIDYTKEQPICESCHVRKPLRSKHCRSCDVCIRRHDHHCVWTNCCIGAGNIRQFMAMLLATMVALAVTTVLPLTMVVCHVGGLEGSLWAKLWRIAVLRSGTVVMAAIAGATLPFVYRLFHQQVKNILTNLTTNEAINWMRYDYIRYENGVWHNQFDHGWRSNLADFFAGYPNSGAAFPATAHTEELSLFGHKSSGSNAQANTNNPMFSNGPPQPYGAYGQPQQGYGQPPQGYAQPNQPGPYPPQQTYPPQQGQVPQQGYAPQQAQPPQQAQTYGQPGFGQGGYLPQDQQGQPMQDPAAQQQPQGYAGPPPPGDNQA</sequence>
<dbReference type="PROSITE" id="PS50216">
    <property type="entry name" value="DHHC"/>
    <property type="match status" value="1"/>
</dbReference>